<dbReference type="AlphaFoldDB" id="A0A9W5MZA4"/>
<proteinExistence type="predicted"/>
<dbReference type="EMBL" id="ACEO02000005">
    <property type="protein sequence ID" value="EFC52177.1"/>
    <property type="molecule type" value="Genomic_DNA"/>
</dbReference>
<protein>
    <submittedName>
        <fullName evidence="1">Uncharacterized protein</fullName>
    </submittedName>
</protein>
<sequence>MQIPSIAIMAIKATHQTTLQKEHVAQTRTIDSAARFNRMNNAFAVIVAVAKVFQCRLGGNGKSRGHSVRLKNVFAYMDCTIIKAV</sequence>
<organism evidence="1 2">
    <name type="scientific">Neisseria subflava NJ9703</name>
    <dbReference type="NCBI Taxonomy" id="546268"/>
    <lineage>
        <taxon>Bacteria</taxon>
        <taxon>Pseudomonadati</taxon>
        <taxon>Pseudomonadota</taxon>
        <taxon>Betaproteobacteria</taxon>
        <taxon>Neisseriales</taxon>
        <taxon>Neisseriaceae</taxon>
        <taxon>Neisseria</taxon>
    </lineage>
</organism>
<accession>A0A9W5MZA4</accession>
<evidence type="ECO:0000313" key="2">
    <source>
        <dbReference type="Proteomes" id="UP000004621"/>
    </source>
</evidence>
<name>A0A9W5MZA4_NEISU</name>
<evidence type="ECO:0000313" key="1">
    <source>
        <dbReference type="EMBL" id="EFC52177.1"/>
    </source>
</evidence>
<gene>
    <name evidence="1" type="ORF">NEISUBOT_04279</name>
</gene>
<comment type="caution">
    <text evidence="1">The sequence shown here is derived from an EMBL/GenBank/DDBJ whole genome shotgun (WGS) entry which is preliminary data.</text>
</comment>
<dbReference type="Proteomes" id="UP000004621">
    <property type="component" value="Unassembled WGS sequence"/>
</dbReference>
<reference evidence="1 2" key="1">
    <citation type="submission" date="2010-01" db="EMBL/GenBank/DDBJ databases">
        <authorList>
            <person name="Weinstock G."/>
            <person name="Sodergren E."/>
            <person name="Clifton S."/>
            <person name="Fulton L."/>
            <person name="Fulton B."/>
            <person name="Courtney L."/>
            <person name="Fronick C."/>
            <person name="Harrison M."/>
            <person name="Strong C."/>
            <person name="Farmer C."/>
            <person name="Delahaunty K."/>
            <person name="Markovic C."/>
            <person name="Hall O."/>
            <person name="Minx P."/>
            <person name="Tomlinson C."/>
            <person name="Mitreva M."/>
            <person name="Nelson J."/>
            <person name="Hou S."/>
            <person name="Wollam A."/>
            <person name="Pepin K.H."/>
            <person name="Johnson M."/>
            <person name="Bhonagiri V."/>
            <person name="Nash W.E."/>
            <person name="Warren W."/>
            <person name="Chinwalla A."/>
            <person name="Mardis E.R."/>
            <person name="Wilson R.K."/>
        </authorList>
    </citation>
    <scope>NUCLEOTIDE SEQUENCE [LARGE SCALE GENOMIC DNA]</scope>
    <source>
        <strain evidence="1 2">NJ9703</strain>
    </source>
</reference>